<dbReference type="AlphaFoldDB" id="A4WJD3"/>
<feature type="domain" description="Thiamine-phosphate synthase ThiN" evidence="1">
    <location>
        <begin position="2"/>
        <end position="123"/>
    </location>
</feature>
<keyword evidence="2" id="KW-0418">Kinase</keyword>
<dbReference type="Pfam" id="PF10120">
    <property type="entry name" value="ThiN"/>
    <property type="match status" value="1"/>
</dbReference>
<gene>
    <name evidence="2" type="ordered locus">Pars_0919</name>
</gene>
<dbReference type="HOGENOM" id="CLU_1965642_0_0_2"/>
<dbReference type="PhylomeDB" id="A4WJD3"/>
<dbReference type="Proteomes" id="UP000001567">
    <property type="component" value="Chromosome"/>
</dbReference>
<organism evidence="2 3">
    <name type="scientific">Pyrobaculum arsenaticum (strain DSM 13514 / JCM 11321 / PZ6)</name>
    <dbReference type="NCBI Taxonomy" id="340102"/>
    <lineage>
        <taxon>Archaea</taxon>
        <taxon>Thermoproteota</taxon>
        <taxon>Thermoprotei</taxon>
        <taxon>Thermoproteales</taxon>
        <taxon>Thermoproteaceae</taxon>
        <taxon>Pyrobaculum</taxon>
    </lineage>
</organism>
<proteinExistence type="predicted"/>
<evidence type="ECO:0000259" key="1">
    <source>
        <dbReference type="Pfam" id="PF10120"/>
    </source>
</evidence>
<dbReference type="InterPro" id="IPR019293">
    <property type="entry name" value="ThiN"/>
</dbReference>
<sequence>MAAVPGRIVNYLGRARPSGPPTFGASDHVARKILAALKLDPSVRSSINVRYDPSFVEKAKSLGMSIAVVDRRVEFEDVKKREGGSMQWVVEEAFRQRAGATPDVIVDLGDWDKEPMITILGRRLPKS</sequence>
<accession>A4WJD3</accession>
<dbReference type="GO" id="GO:0016301">
    <property type="term" value="F:kinase activity"/>
    <property type="evidence" value="ECO:0007669"/>
    <property type="project" value="UniProtKB-KW"/>
</dbReference>
<dbReference type="Gene3D" id="3.40.225.10">
    <property type="entry name" value="Class II aldolase/adducin N-terminal domain"/>
    <property type="match status" value="1"/>
</dbReference>
<reference evidence="2 3" key="1">
    <citation type="submission" date="2007-04" db="EMBL/GenBank/DDBJ databases">
        <title>Complete sequence of Pyrobaculum arsenaticum DSM 13514.</title>
        <authorList>
            <consortium name="US DOE Joint Genome Institute"/>
            <person name="Copeland A."/>
            <person name="Lucas S."/>
            <person name="Lapidus A."/>
            <person name="Barry K."/>
            <person name="Glavina del Rio T."/>
            <person name="Dalin E."/>
            <person name="Tice H."/>
            <person name="Pitluck S."/>
            <person name="Chain P."/>
            <person name="Malfatti S."/>
            <person name="Shin M."/>
            <person name="Vergez L."/>
            <person name="Schmutz J."/>
            <person name="Larimer F."/>
            <person name="Land M."/>
            <person name="Hauser L."/>
            <person name="Kyrpides N."/>
            <person name="Mikhailova N."/>
            <person name="Cozen A.E."/>
            <person name="Fitz-Gibbon S.T."/>
            <person name="House C.H."/>
            <person name="Saltikov C."/>
            <person name="Lowe T.M."/>
            <person name="Richardson P."/>
        </authorList>
    </citation>
    <scope>NUCLEOTIDE SEQUENCE [LARGE SCALE GENOMIC DNA]</scope>
    <source>
        <strain evidence="3">ATCC 700994 / DSM 13514 / JCM 11321 / PZ6</strain>
    </source>
</reference>
<name>A4WJD3_PYRAR</name>
<protein>
    <submittedName>
        <fullName evidence="2">Phosphomethylpyrimidine kinase</fullName>
    </submittedName>
</protein>
<evidence type="ECO:0000313" key="3">
    <source>
        <dbReference type="Proteomes" id="UP000001567"/>
    </source>
</evidence>
<dbReference type="EMBL" id="CP000660">
    <property type="protein sequence ID" value="ABP50500.1"/>
    <property type="molecule type" value="Genomic_DNA"/>
</dbReference>
<dbReference type="SUPFAM" id="SSF53639">
    <property type="entry name" value="AraD/HMP-PK domain-like"/>
    <property type="match status" value="1"/>
</dbReference>
<dbReference type="STRING" id="340102.Pars_0919"/>
<dbReference type="RefSeq" id="WP_011900407.1">
    <property type="nucleotide sequence ID" value="NC_009376.1"/>
</dbReference>
<dbReference type="KEGG" id="pas:Pars_0919"/>
<dbReference type="InterPro" id="IPR036409">
    <property type="entry name" value="Aldolase_II/adducin_N_sf"/>
</dbReference>
<dbReference type="GeneID" id="5055671"/>
<evidence type="ECO:0000313" key="2">
    <source>
        <dbReference type="EMBL" id="ABP50500.1"/>
    </source>
</evidence>
<keyword evidence="2" id="KW-0808">Transferase</keyword>